<dbReference type="Gene3D" id="3.60.20.30">
    <property type="entry name" value="(Glycosyl)asparaginase"/>
    <property type="match status" value="1"/>
</dbReference>
<dbReference type="PANTHER" id="PTHR10188">
    <property type="entry name" value="L-ASPARAGINASE"/>
    <property type="match status" value="1"/>
</dbReference>
<reference evidence="1" key="1">
    <citation type="journal article" date="2014" name="Int. J. Syst. Evol. Microbiol.">
        <title>Complete genome of a new Firmicutes species belonging to the dominant human colonic microbiota ('Ruminococcus bicirculans') reveals two chromosomes and a selective capacity to utilize plant glucans.</title>
        <authorList>
            <consortium name="NISC Comparative Sequencing Program"/>
            <person name="Wegmann U."/>
            <person name="Louis P."/>
            <person name="Goesmann A."/>
            <person name="Henrissat B."/>
            <person name="Duncan S.H."/>
            <person name="Flint H.J."/>
        </authorList>
    </citation>
    <scope>NUCLEOTIDE SEQUENCE</scope>
    <source>
        <strain evidence="1">NBRC 108219</strain>
    </source>
</reference>
<dbReference type="RefSeq" id="WP_284386620.1">
    <property type="nucleotide sequence ID" value="NZ_BSNK01000001.1"/>
</dbReference>
<gene>
    <name evidence="1" type="primary">aspG_1</name>
    <name evidence="1" type="ORF">GCM10007853_01720</name>
</gene>
<dbReference type="EMBL" id="BSNK01000001">
    <property type="protein sequence ID" value="GLQ22298.1"/>
    <property type="molecule type" value="Genomic_DNA"/>
</dbReference>
<dbReference type="Pfam" id="PF01112">
    <property type="entry name" value="Asparaginase_2"/>
    <property type="match status" value="1"/>
</dbReference>
<dbReference type="PANTHER" id="PTHR10188:SF6">
    <property type="entry name" value="N(4)-(BETA-N-ACETYLGLUCOSAMINYL)-L-ASPARAGINASE"/>
    <property type="match status" value="1"/>
</dbReference>
<dbReference type="InterPro" id="IPR000246">
    <property type="entry name" value="Peptidase_T2"/>
</dbReference>
<evidence type="ECO:0000313" key="2">
    <source>
        <dbReference type="Proteomes" id="UP001161391"/>
    </source>
</evidence>
<keyword evidence="2" id="KW-1185">Reference proteome</keyword>
<protein>
    <submittedName>
        <fullName evidence="1">Asparaginase</fullName>
    </submittedName>
</protein>
<sequence>MTDDIEVKPSRRTLIATAAGLAAFGAAGRSVARDAVSEPAMRSGPGQPFILTTWDFGPGANALGYDILKQGGSSIDAVEVAINHVELLPDEYWVGYGGVPNEVGETTLDAMILWGPTHDIGAVGCLKRVKKAISVARRVMEETQHTMIVGDDATRFAVRMGFEEVSLTNLRSQEAWETWKAKGERSDAFKPEPFVEDNLRGHDTVGTIAVDADGNLCVGCSTNGREFKIPGRVGDSPVPGAGAYGDQSVGGAVATGNGDVMMRFLPCYHTVELMRQGMPPDLAAAAAIKRITDRGYKFGGGIAAVTVDGHHGGAQAGWDDAGFSYSVQTADGNSKFPI</sequence>
<accession>A0ABQ5V627</accession>
<dbReference type="CDD" id="cd04513">
    <property type="entry name" value="Glycosylasparaginase"/>
    <property type="match status" value="1"/>
</dbReference>
<organism evidence="1 2">
    <name type="scientific">Algimonas ampicilliniresistens</name>
    <dbReference type="NCBI Taxonomy" id="1298735"/>
    <lineage>
        <taxon>Bacteria</taxon>
        <taxon>Pseudomonadati</taxon>
        <taxon>Pseudomonadota</taxon>
        <taxon>Alphaproteobacteria</taxon>
        <taxon>Maricaulales</taxon>
        <taxon>Robiginitomaculaceae</taxon>
        <taxon>Algimonas</taxon>
    </lineage>
</organism>
<comment type="caution">
    <text evidence="1">The sequence shown here is derived from an EMBL/GenBank/DDBJ whole genome shotgun (WGS) entry which is preliminary data.</text>
</comment>
<proteinExistence type="predicted"/>
<evidence type="ECO:0000313" key="1">
    <source>
        <dbReference type="EMBL" id="GLQ22298.1"/>
    </source>
</evidence>
<dbReference type="SUPFAM" id="SSF56235">
    <property type="entry name" value="N-terminal nucleophile aminohydrolases (Ntn hydrolases)"/>
    <property type="match status" value="1"/>
</dbReference>
<dbReference type="Proteomes" id="UP001161391">
    <property type="component" value="Unassembled WGS sequence"/>
</dbReference>
<dbReference type="PROSITE" id="PS51318">
    <property type="entry name" value="TAT"/>
    <property type="match status" value="1"/>
</dbReference>
<dbReference type="InterPro" id="IPR029055">
    <property type="entry name" value="Ntn_hydrolases_N"/>
</dbReference>
<reference evidence="1" key="2">
    <citation type="submission" date="2023-01" db="EMBL/GenBank/DDBJ databases">
        <title>Draft genome sequence of Algimonas ampicilliniresistens strain NBRC 108219.</title>
        <authorList>
            <person name="Sun Q."/>
            <person name="Mori K."/>
        </authorList>
    </citation>
    <scope>NUCLEOTIDE SEQUENCE</scope>
    <source>
        <strain evidence="1">NBRC 108219</strain>
    </source>
</reference>
<name>A0ABQ5V627_9PROT</name>
<dbReference type="InterPro" id="IPR006311">
    <property type="entry name" value="TAT_signal"/>
</dbReference>